<dbReference type="Proteomes" id="UP000028702">
    <property type="component" value="Unassembled WGS sequence"/>
</dbReference>
<dbReference type="EMBL" id="BBIO01000011">
    <property type="protein sequence ID" value="GAK45641.1"/>
    <property type="molecule type" value="Genomic_DNA"/>
</dbReference>
<dbReference type="Gene3D" id="6.10.280.50">
    <property type="match status" value="1"/>
</dbReference>
<evidence type="ECO:0000256" key="1">
    <source>
        <dbReference type="SAM" id="Coils"/>
    </source>
</evidence>
<reference evidence="2 3" key="1">
    <citation type="submission" date="2014-07" db="EMBL/GenBank/DDBJ databases">
        <title>Tepidicaulis marinum gen. nov., sp. nov., a novel marine bacterium denitrifying nitrate to nitrous oxide strictly under microaerobic conditions.</title>
        <authorList>
            <person name="Takeuchi M."/>
            <person name="Yamagishi T."/>
            <person name="Kamagata Y."/>
            <person name="Oshima K."/>
            <person name="Hattori M."/>
            <person name="Katayama T."/>
            <person name="Hanada S."/>
            <person name="Tamaki H."/>
            <person name="Marumo K."/>
            <person name="Maeda H."/>
            <person name="Nedachi M."/>
            <person name="Iwasaki W."/>
            <person name="Suwa Y."/>
            <person name="Sakata S."/>
        </authorList>
    </citation>
    <scope>NUCLEOTIDE SEQUENCE [LARGE SCALE GENOMIC DNA]</scope>
    <source>
        <strain evidence="2 3">MA2</strain>
    </source>
</reference>
<comment type="caution">
    <text evidence="2">The sequence shown here is derived from an EMBL/GenBank/DDBJ whole genome shotgun (WGS) entry which is preliminary data.</text>
</comment>
<proteinExistence type="predicted"/>
<keyword evidence="3" id="KW-1185">Reference proteome</keyword>
<dbReference type="RefSeq" id="WP_045447079.1">
    <property type="nucleotide sequence ID" value="NZ_BBIO01000011.1"/>
</dbReference>
<dbReference type="Pfam" id="PF04325">
    <property type="entry name" value="DUF465"/>
    <property type="match status" value="1"/>
</dbReference>
<dbReference type="eggNOG" id="COG5570">
    <property type="taxonomic scope" value="Bacteria"/>
</dbReference>
<protein>
    <submittedName>
        <fullName evidence="2">Conserved protein</fullName>
    </submittedName>
</protein>
<dbReference type="InterPro" id="IPR038444">
    <property type="entry name" value="DUF465_sf"/>
</dbReference>
<keyword evidence="1" id="KW-0175">Coiled coil</keyword>
<evidence type="ECO:0000313" key="2">
    <source>
        <dbReference type="EMBL" id="GAK45641.1"/>
    </source>
</evidence>
<sequence length="60" mass="7033">MALESHVAELTRRHEELEKRIERELLSPGSDDLHITELKRRKLRLKDEIEKLTLASQEAA</sequence>
<gene>
    <name evidence="2" type="ORF">M2A_2140</name>
</gene>
<feature type="coiled-coil region" evidence="1">
    <location>
        <begin position="7"/>
        <end position="55"/>
    </location>
</feature>
<accession>A0A081BC73</accession>
<name>A0A081BC73_9HYPH</name>
<organism evidence="2 3">
    <name type="scientific">Tepidicaulis marinus</name>
    <dbReference type="NCBI Taxonomy" id="1333998"/>
    <lineage>
        <taxon>Bacteria</taxon>
        <taxon>Pseudomonadati</taxon>
        <taxon>Pseudomonadota</taxon>
        <taxon>Alphaproteobacteria</taxon>
        <taxon>Hyphomicrobiales</taxon>
        <taxon>Parvibaculaceae</taxon>
        <taxon>Tepidicaulis</taxon>
    </lineage>
</organism>
<evidence type="ECO:0000313" key="3">
    <source>
        <dbReference type="Proteomes" id="UP000028702"/>
    </source>
</evidence>
<dbReference type="AlphaFoldDB" id="A0A081BC73"/>
<dbReference type="STRING" id="1333998.M2A_2140"/>
<dbReference type="InterPro" id="IPR007420">
    <property type="entry name" value="DUF465"/>
</dbReference>